<name>A0ABT7VJK0_9BACE</name>
<dbReference type="InterPro" id="IPR025427">
    <property type="entry name" value="DUF4160"/>
</dbReference>
<protein>
    <submittedName>
        <fullName evidence="1">DUF4160 domain-containing protein</fullName>
    </submittedName>
</protein>
<sequence>MDITFKIYSNEEERKHIHVVKAECEAKFWLEPEMELASNYGFNNKELKKITQLVEKYGDDFKQQFAAHIGKRLDD</sequence>
<gene>
    <name evidence="1" type="ORF">QUW60_14835</name>
</gene>
<dbReference type="RefSeq" id="WP_258338904.1">
    <property type="nucleotide sequence ID" value="NZ_JAUDCP010000009.1"/>
</dbReference>
<evidence type="ECO:0000313" key="2">
    <source>
        <dbReference type="Proteomes" id="UP001169458"/>
    </source>
</evidence>
<evidence type="ECO:0000313" key="1">
    <source>
        <dbReference type="EMBL" id="MDM8326481.1"/>
    </source>
</evidence>
<proteinExistence type="predicted"/>
<organism evidence="1 2">
    <name type="scientific">Bacteroides gallinaceum</name>
    <dbReference type="NCBI Taxonomy" id="1462571"/>
    <lineage>
        <taxon>Bacteria</taxon>
        <taxon>Pseudomonadati</taxon>
        <taxon>Bacteroidota</taxon>
        <taxon>Bacteroidia</taxon>
        <taxon>Bacteroidales</taxon>
        <taxon>Bacteroidaceae</taxon>
        <taxon>Bacteroides</taxon>
    </lineage>
</organism>
<dbReference type="Pfam" id="PF13711">
    <property type="entry name" value="DUF4160"/>
    <property type="match status" value="1"/>
</dbReference>
<reference evidence="2" key="1">
    <citation type="submission" date="2023-07" db="EMBL/GenBank/DDBJ databases">
        <title>Identification and characterization of horizontal gene transfer across gut microbiota members of farm animals based on homology search.</title>
        <authorList>
            <person name="Schwarzerova J."/>
            <person name="Nykrynova M."/>
            <person name="Jureckova K."/>
            <person name="Cejkova D."/>
            <person name="Rychlik I."/>
        </authorList>
    </citation>
    <scope>NUCLEOTIDE SEQUENCE [LARGE SCALE GENOMIC DNA]</scope>
    <source>
        <strain evidence="2">109_WCHN</strain>
    </source>
</reference>
<comment type="caution">
    <text evidence="1">The sequence shown here is derived from an EMBL/GenBank/DDBJ whole genome shotgun (WGS) entry which is preliminary data.</text>
</comment>
<dbReference type="Proteomes" id="UP001169458">
    <property type="component" value="Unassembled WGS sequence"/>
</dbReference>
<keyword evidence="2" id="KW-1185">Reference proteome</keyword>
<dbReference type="EMBL" id="JAUDEN010000054">
    <property type="protein sequence ID" value="MDM8326481.1"/>
    <property type="molecule type" value="Genomic_DNA"/>
</dbReference>
<accession>A0ABT7VJK0</accession>